<dbReference type="GO" id="GO:0003676">
    <property type="term" value="F:nucleic acid binding"/>
    <property type="evidence" value="ECO:0007669"/>
    <property type="project" value="InterPro"/>
</dbReference>
<dbReference type="Pfam" id="PF00855">
    <property type="entry name" value="PWWP"/>
    <property type="match status" value="1"/>
</dbReference>
<sequence length="899" mass="100162">MAVNSGQIDLNYDGILCGRENEVPGFKSSGSNVSVGVSHSETLCDEVFHIEDDKDVNVSLRLYPGVNTGCDVMVNGCGNEGFGEEPELVGVGNGLEVGVDGGCDGKAVEFSCKLGENEDRERIVSVIECSDGVLFDYGGAKSDKGFVLEFDDCVQNESDPENAVEVTENGLLSVEVLANSVIQGADNSLIEGRQEVENAALVVNLSEVAEDDNERGVADSSVTKEGCKEEYSHALEVVTYQLQDGIPYMEGVDVNTGESLHKKGLLSRDPLELETSYELTQPACLIDAQVDVMQNQIMDVVDIAESRQFGNVQNECRDINLVVDLNSYRITEVVGMYRESVFSESNFGVTDLVWGKVRGHPWWPGQIFDPSNASEKAKRHVKEGCYLVAYFGDRTFAWNEASMIKPFQMHFSQMTKQSNQENFHHAIDCALDEVSRRVEFGLSCPCIPEELFSTLKIQVISNAGIHKQSSRRNGGDRILNAISFEPMKLVSFVKSLAQSPFVESDRLDFVITHAQLSAFYRSKGYSQLPVFVVLGGLIENDMEIPLMWEKEQELNTHIGYSQKRKHIYYGRQSSKKHKLLSDLMSGQSFSIPNGEHTSEWKASAKPFPRRRGRKRKTAYNTSEDYFHSSQTGKLARLEYVSVNEMLSQLYLTAKDPAGESWPNHLRNMVHFFSEFRKLRCLDYSAYLDQEMSWEQMHDGETGVTTTEVLPSMTSTMEPCNDSYWTDRIIQSLSEEQSLSGYQNGAKLLSRTPTEDNSISYKSEPAAEISTNLGLEPSKPVEHLDESSEECTSPTALTLKFTKLDSVPSTTDLNKIFGRFGPLIESKTELLEKTNRARVVFQRRSDAETAFSSAGKYSIFGPSLVSYRLKILPRKPPRIGTGKRGRKHRNETSSVGVSAV</sequence>
<feature type="domain" description="PWWP" evidence="2">
    <location>
        <begin position="349"/>
        <end position="398"/>
    </location>
</feature>
<accession>A0AAN9IJ80</accession>
<reference evidence="3 4" key="1">
    <citation type="submission" date="2024-01" db="EMBL/GenBank/DDBJ databases">
        <title>The genomes of 5 underutilized Papilionoideae crops provide insights into root nodulation and disease resistance.</title>
        <authorList>
            <person name="Yuan L."/>
        </authorList>
    </citation>
    <scope>NUCLEOTIDE SEQUENCE [LARGE SCALE GENOMIC DNA]</scope>
    <source>
        <strain evidence="3">LY-2023</strain>
        <tissue evidence="3">Leaf</tissue>
    </source>
</reference>
<dbReference type="SUPFAM" id="SSF54928">
    <property type="entry name" value="RNA-binding domain, RBD"/>
    <property type="match status" value="1"/>
</dbReference>
<dbReference type="SMART" id="SM00293">
    <property type="entry name" value="PWWP"/>
    <property type="match status" value="1"/>
</dbReference>
<dbReference type="PROSITE" id="PS50812">
    <property type="entry name" value="PWWP"/>
    <property type="match status" value="1"/>
</dbReference>
<protein>
    <recommendedName>
        <fullName evidence="2">PWWP domain-containing protein</fullName>
    </recommendedName>
</protein>
<dbReference type="SUPFAM" id="SSF63748">
    <property type="entry name" value="Tudor/PWWP/MBT"/>
    <property type="match status" value="1"/>
</dbReference>
<feature type="region of interest" description="Disordered" evidence="1">
    <location>
        <begin position="874"/>
        <end position="899"/>
    </location>
</feature>
<dbReference type="InterPro" id="IPR000313">
    <property type="entry name" value="PWWP_dom"/>
</dbReference>
<dbReference type="Proteomes" id="UP001359559">
    <property type="component" value="Unassembled WGS sequence"/>
</dbReference>
<gene>
    <name evidence="3" type="ORF">RJT34_24436</name>
</gene>
<keyword evidence="4" id="KW-1185">Reference proteome</keyword>
<dbReference type="EMBL" id="JAYKXN010000006">
    <property type="protein sequence ID" value="KAK7279385.1"/>
    <property type="molecule type" value="Genomic_DNA"/>
</dbReference>
<name>A0AAN9IJ80_CLITE</name>
<dbReference type="InterPro" id="IPR035979">
    <property type="entry name" value="RBD_domain_sf"/>
</dbReference>
<comment type="caution">
    <text evidence="3">The sequence shown here is derived from an EMBL/GenBank/DDBJ whole genome shotgun (WGS) entry which is preliminary data.</text>
</comment>
<dbReference type="Gene3D" id="2.30.30.140">
    <property type="match status" value="1"/>
</dbReference>
<dbReference type="PANTHER" id="PTHR42851">
    <property type="entry name" value="ALDOLASE-RELATED"/>
    <property type="match status" value="1"/>
</dbReference>
<dbReference type="CDD" id="cd05162">
    <property type="entry name" value="PWWP"/>
    <property type="match status" value="1"/>
</dbReference>
<evidence type="ECO:0000259" key="2">
    <source>
        <dbReference type="PROSITE" id="PS50812"/>
    </source>
</evidence>
<dbReference type="PANTHER" id="PTHR42851:SF19">
    <property type="entry name" value="PWWP DOMAIN-CONTAINING PROTEIN 2-RELATED"/>
    <property type="match status" value="1"/>
</dbReference>
<evidence type="ECO:0000313" key="3">
    <source>
        <dbReference type="EMBL" id="KAK7279385.1"/>
    </source>
</evidence>
<dbReference type="InterPro" id="IPR053063">
    <property type="entry name" value="PWWP_domain_containing_PDP"/>
</dbReference>
<feature type="compositionally biased region" description="Basic residues" evidence="1">
    <location>
        <begin position="874"/>
        <end position="888"/>
    </location>
</feature>
<proteinExistence type="predicted"/>
<dbReference type="AlphaFoldDB" id="A0AAN9IJ80"/>
<organism evidence="3 4">
    <name type="scientific">Clitoria ternatea</name>
    <name type="common">Butterfly pea</name>
    <dbReference type="NCBI Taxonomy" id="43366"/>
    <lineage>
        <taxon>Eukaryota</taxon>
        <taxon>Viridiplantae</taxon>
        <taxon>Streptophyta</taxon>
        <taxon>Embryophyta</taxon>
        <taxon>Tracheophyta</taxon>
        <taxon>Spermatophyta</taxon>
        <taxon>Magnoliopsida</taxon>
        <taxon>eudicotyledons</taxon>
        <taxon>Gunneridae</taxon>
        <taxon>Pentapetalae</taxon>
        <taxon>rosids</taxon>
        <taxon>fabids</taxon>
        <taxon>Fabales</taxon>
        <taxon>Fabaceae</taxon>
        <taxon>Papilionoideae</taxon>
        <taxon>50 kb inversion clade</taxon>
        <taxon>NPAAA clade</taxon>
        <taxon>indigoferoid/millettioid clade</taxon>
        <taxon>Phaseoleae</taxon>
        <taxon>Clitoria</taxon>
    </lineage>
</organism>
<evidence type="ECO:0000313" key="4">
    <source>
        <dbReference type="Proteomes" id="UP001359559"/>
    </source>
</evidence>
<evidence type="ECO:0000256" key="1">
    <source>
        <dbReference type="SAM" id="MobiDB-lite"/>
    </source>
</evidence>